<evidence type="ECO:0000256" key="5">
    <source>
        <dbReference type="ARBA" id="ARBA00008276"/>
    </source>
</evidence>
<evidence type="ECO:0000256" key="7">
    <source>
        <dbReference type="ARBA" id="ARBA00013023"/>
    </source>
</evidence>
<evidence type="ECO:0000256" key="9">
    <source>
        <dbReference type="ARBA" id="ARBA00019357"/>
    </source>
</evidence>
<proteinExistence type="inferred from homology"/>
<dbReference type="InterPro" id="IPR001645">
    <property type="entry name" value="Folylpolyglutamate_synth"/>
</dbReference>
<dbReference type="GO" id="GO:0008841">
    <property type="term" value="F:dihydrofolate synthase activity"/>
    <property type="evidence" value="ECO:0007669"/>
    <property type="project" value="UniProtKB-EC"/>
</dbReference>
<dbReference type="Pfam" id="PF08245">
    <property type="entry name" value="Mur_ligase_M"/>
    <property type="match status" value="1"/>
</dbReference>
<evidence type="ECO:0000259" key="24">
    <source>
        <dbReference type="Pfam" id="PF02875"/>
    </source>
</evidence>
<dbReference type="Proteomes" id="UP000502260">
    <property type="component" value="Chromosome"/>
</dbReference>
<comment type="catalytic activity">
    <reaction evidence="21">
        <text>(6R)-5,10-methylenetetrahydrofolyl-(gamma-L-Glu)(n) + L-glutamate + ATP = (6R)-5,10-methylenetetrahydrofolyl-(gamma-L-Glu)(n+1) + ADP + phosphate + H(+)</text>
        <dbReference type="Rhea" id="RHEA:51912"/>
        <dbReference type="Rhea" id="RHEA-COMP:13257"/>
        <dbReference type="Rhea" id="RHEA-COMP:13258"/>
        <dbReference type="ChEBI" id="CHEBI:15378"/>
        <dbReference type="ChEBI" id="CHEBI:29985"/>
        <dbReference type="ChEBI" id="CHEBI:30616"/>
        <dbReference type="ChEBI" id="CHEBI:43474"/>
        <dbReference type="ChEBI" id="CHEBI:136572"/>
        <dbReference type="ChEBI" id="CHEBI:456216"/>
        <dbReference type="EC" id="6.3.2.17"/>
    </reaction>
</comment>
<evidence type="ECO:0000256" key="3">
    <source>
        <dbReference type="ARBA" id="ARBA00004799"/>
    </source>
</evidence>
<evidence type="ECO:0000256" key="8">
    <source>
        <dbReference type="ARBA" id="ARBA00013025"/>
    </source>
</evidence>
<comment type="similarity">
    <text evidence="5 23">Belongs to the folylpolyglutamate synthase family.</text>
</comment>
<comment type="function">
    <text evidence="2">Functions in two distinct reactions of the de novo folate biosynthetic pathway. Catalyzes the addition of a glutamate residue to dihydropteroate (7,8-dihydropteroate or H2Pte) to form dihydrofolate (7,8-dihydrofolate monoglutamate or H2Pte-Glu). Also catalyzes successive additions of L-glutamate to tetrahydrofolate or 10-formyltetrahydrofolate or 5,10-methylenetetrahydrofolate, leading to folylpolyglutamate derivatives.</text>
</comment>
<comment type="catalytic activity">
    <reaction evidence="20">
        <text>10-formyltetrahydrofolyl-(gamma-L-Glu)(n) + L-glutamate + ATP = 10-formyltetrahydrofolyl-(gamma-L-Glu)(n+1) + ADP + phosphate + H(+)</text>
        <dbReference type="Rhea" id="RHEA:51904"/>
        <dbReference type="Rhea" id="RHEA-COMP:13088"/>
        <dbReference type="Rhea" id="RHEA-COMP:14300"/>
        <dbReference type="ChEBI" id="CHEBI:15378"/>
        <dbReference type="ChEBI" id="CHEBI:29985"/>
        <dbReference type="ChEBI" id="CHEBI:30616"/>
        <dbReference type="ChEBI" id="CHEBI:43474"/>
        <dbReference type="ChEBI" id="CHEBI:134413"/>
        <dbReference type="ChEBI" id="CHEBI:456216"/>
        <dbReference type="EC" id="6.3.2.17"/>
    </reaction>
</comment>
<keyword evidence="11" id="KW-0479">Metal-binding</keyword>
<evidence type="ECO:0000256" key="4">
    <source>
        <dbReference type="ARBA" id="ARBA00005150"/>
    </source>
</evidence>
<dbReference type="SUPFAM" id="SSF53623">
    <property type="entry name" value="MurD-like peptide ligases, catalytic domain"/>
    <property type="match status" value="1"/>
</dbReference>
<dbReference type="PANTHER" id="PTHR11136:SF0">
    <property type="entry name" value="DIHYDROFOLATE SYNTHETASE-RELATED"/>
    <property type="match status" value="1"/>
</dbReference>
<dbReference type="NCBIfam" id="TIGR01499">
    <property type="entry name" value="folC"/>
    <property type="match status" value="1"/>
</dbReference>
<evidence type="ECO:0000256" key="23">
    <source>
        <dbReference type="PIRNR" id="PIRNR001563"/>
    </source>
</evidence>
<comment type="catalytic activity">
    <reaction evidence="19">
        <text>(6S)-5,6,7,8-tetrahydrofolyl-(gamma-L-Glu)(n) + L-glutamate + ATP = (6S)-5,6,7,8-tetrahydrofolyl-(gamma-L-Glu)(n+1) + ADP + phosphate + H(+)</text>
        <dbReference type="Rhea" id="RHEA:10580"/>
        <dbReference type="Rhea" id="RHEA-COMP:14738"/>
        <dbReference type="Rhea" id="RHEA-COMP:14740"/>
        <dbReference type="ChEBI" id="CHEBI:15378"/>
        <dbReference type="ChEBI" id="CHEBI:29985"/>
        <dbReference type="ChEBI" id="CHEBI:30616"/>
        <dbReference type="ChEBI" id="CHEBI:43474"/>
        <dbReference type="ChEBI" id="CHEBI:141005"/>
        <dbReference type="ChEBI" id="CHEBI:456216"/>
        <dbReference type="EC" id="6.3.2.17"/>
    </reaction>
</comment>
<evidence type="ECO:0000313" key="26">
    <source>
        <dbReference type="EMBL" id="BCB26425.1"/>
    </source>
</evidence>
<keyword evidence="27" id="KW-1185">Reference proteome</keyword>
<gene>
    <name evidence="26" type="primary">folC</name>
    <name evidence="26" type="ORF">SKTS_13110</name>
</gene>
<dbReference type="InterPro" id="IPR036615">
    <property type="entry name" value="Mur_ligase_C_dom_sf"/>
</dbReference>
<dbReference type="EC" id="6.3.2.12" evidence="7"/>
<dbReference type="GO" id="GO:0005524">
    <property type="term" value="F:ATP binding"/>
    <property type="evidence" value="ECO:0007669"/>
    <property type="project" value="UniProtKB-KW"/>
</dbReference>
<evidence type="ECO:0000256" key="19">
    <source>
        <dbReference type="ARBA" id="ARBA00047493"/>
    </source>
</evidence>
<dbReference type="KEGG" id="slac:SKTS_13110"/>
<comment type="pathway">
    <text evidence="4">Cofactor biosynthesis; tetrahydrofolylpolyglutamate biosynthesis.</text>
</comment>
<dbReference type="NCBIfam" id="NF008101">
    <property type="entry name" value="PRK10846.1"/>
    <property type="match status" value="1"/>
</dbReference>
<protein>
    <recommendedName>
        <fullName evidence="9">Dihydrofolate synthase/folylpolyglutamate synthase</fullName>
        <ecNumber evidence="7">6.3.2.12</ecNumber>
        <ecNumber evidence="8">6.3.2.17</ecNumber>
    </recommendedName>
    <alternativeName>
        <fullName evidence="18">Folylpoly-gamma-glutamate synthetase-dihydrofolate synthetase</fullName>
    </alternativeName>
    <alternativeName>
        <fullName evidence="16">Folylpolyglutamate synthetase</fullName>
    </alternativeName>
    <alternativeName>
        <fullName evidence="17">Tetrahydrofolylpolyglutamate synthase</fullName>
    </alternativeName>
</protein>
<evidence type="ECO:0000313" key="27">
    <source>
        <dbReference type="Proteomes" id="UP000502260"/>
    </source>
</evidence>
<evidence type="ECO:0000256" key="22">
    <source>
        <dbReference type="ARBA" id="ARBA00049161"/>
    </source>
</evidence>
<dbReference type="EC" id="6.3.2.17" evidence="8"/>
<dbReference type="GO" id="GO:0046872">
    <property type="term" value="F:metal ion binding"/>
    <property type="evidence" value="ECO:0007669"/>
    <property type="project" value="UniProtKB-KW"/>
</dbReference>
<dbReference type="SUPFAM" id="SSF53244">
    <property type="entry name" value="MurD-like peptide ligases, peptide-binding domain"/>
    <property type="match status" value="1"/>
</dbReference>
<keyword evidence="14" id="KW-0460">Magnesium</keyword>
<keyword evidence="12 23" id="KW-0547">Nucleotide-binding</keyword>
<evidence type="ECO:0000256" key="17">
    <source>
        <dbReference type="ARBA" id="ARBA00030592"/>
    </source>
</evidence>
<organism evidence="26 27">
    <name type="scientific">Sulfurimicrobium lacus</name>
    <dbReference type="NCBI Taxonomy" id="2715678"/>
    <lineage>
        <taxon>Bacteria</taxon>
        <taxon>Pseudomonadati</taxon>
        <taxon>Pseudomonadota</taxon>
        <taxon>Betaproteobacteria</taxon>
        <taxon>Nitrosomonadales</taxon>
        <taxon>Sulfuricellaceae</taxon>
        <taxon>Sulfurimicrobium</taxon>
    </lineage>
</organism>
<dbReference type="GO" id="GO:0046656">
    <property type="term" value="P:folic acid biosynthetic process"/>
    <property type="evidence" value="ECO:0007669"/>
    <property type="project" value="UniProtKB-KW"/>
</dbReference>
<evidence type="ECO:0000256" key="15">
    <source>
        <dbReference type="ARBA" id="ARBA00022909"/>
    </source>
</evidence>
<dbReference type="PANTHER" id="PTHR11136">
    <property type="entry name" value="FOLYLPOLYGLUTAMATE SYNTHASE-RELATED"/>
    <property type="match status" value="1"/>
</dbReference>
<dbReference type="RefSeq" id="WP_173062116.1">
    <property type="nucleotide sequence ID" value="NZ_AP022853.1"/>
</dbReference>
<dbReference type="PIRSF" id="PIRSF001563">
    <property type="entry name" value="Folylpolyglu_synth"/>
    <property type="match status" value="1"/>
</dbReference>
<evidence type="ECO:0000256" key="16">
    <source>
        <dbReference type="ARBA" id="ARBA00030048"/>
    </source>
</evidence>
<name>A0A6F8VCE1_9PROT</name>
<dbReference type="AlphaFoldDB" id="A0A6F8VCE1"/>
<dbReference type="GO" id="GO:0004326">
    <property type="term" value="F:tetrahydrofolylpolyglutamate synthase activity"/>
    <property type="evidence" value="ECO:0007669"/>
    <property type="project" value="UniProtKB-EC"/>
</dbReference>
<comment type="subunit">
    <text evidence="6">Monomer.</text>
</comment>
<evidence type="ECO:0000256" key="2">
    <source>
        <dbReference type="ARBA" id="ARBA00002714"/>
    </source>
</evidence>
<dbReference type="InterPro" id="IPR036565">
    <property type="entry name" value="Mur-like_cat_sf"/>
</dbReference>
<dbReference type="InterPro" id="IPR013221">
    <property type="entry name" value="Mur_ligase_cen"/>
</dbReference>
<dbReference type="GO" id="GO:0005737">
    <property type="term" value="C:cytoplasm"/>
    <property type="evidence" value="ECO:0007669"/>
    <property type="project" value="TreeGrafter"/>
</dbReference>
<evidence type="ECO:0000256" key="20">
    <source>
        <dbReference type="ARBA" id="ARBA00047808"/>
    </source>
</evidence>
<evidence type="ECO:0000256" key="6">
    <source>
        <dbReference type="ARBA" id="ARBA00011245"/>
    </source>
</evidence>
<dbReference type="GO" id="GO:0046654">
    <property type="term" value="P:tetrahydrofolate biosynthetic process"/>
    <property type="evidence" value="ECO:0007669"/>
    <property type="project" value="UniProtKB-UniPathway"/>
</dbReference>
<reference evidence="27" key="1">
    <citation type="submission" date="2020-03" db="EMBL/GenBank/DDBJ databases">
        <title>Complete genome sequence of sulfur-oxidizing bacterium skT11.</title>
        <authorList>
            <person name="Kanda M."/>
            <person name="Kojima H."/>
            <person name="Fukui M."/>
        </authorList>
    </citation>
    <scope>NUCLEOTIDE SEQUENCE [LARGE SCALE GENOMIC DNA]</scope>
    <source>
        <strain evidence="27">skT11</strain>
    </source>
</reference>
<dbReference type="Gene3D" id="3.90.190.20">
    <property type="entry name" value="Mur ligase, C-terminal domain"/>
    <property type="match status" value="1"/>
</dbReference>
<comment type="catalytic activity">
    <reaction evidence="22">
        <text>7,8-dihydropteroate + L-glutamate + ATP = 7,8-dihydrofolate + ADP + phosphate + H(+)</text>
        <dbReference type="Rhea" id="RHEA:23584"/>
        <dbReference type="ChEBI" id="CHEBI:15378"/>
        <dbReference type="ChEBI" id="CHEBI:17839"/>
        <dbReference type="ChEBI" id="CHEBI:29985"/>
        <dbReference type="ChEBI" id="CHEBI:30616"/>
        <dbReference type="ChEBI" id="CHEBI:43474"/>
        <dbReference type="ChEBI" id="CHEBI:57451"/>
        <dbReference type="ChEBI" id="CHEBI:456216"/>
        <dbReference type="EC" id="6.3.2.12"/>
    </reaction>
</comment>
<feature type="domain" description="Mur ligase C-terminal" evidence="24">
    <location>
        <begin position="285"/>
        <end position="406"/>
    </location>
</feature>
<evidence type="ECO:0000256" key="14">
    <source>
        <dbReference type="ARBA" id="ARBA00022842"/>
    </source>
</evidence>
<dbReference type="Gene3D" id="3.40.1190.10">
    <property type="entry name" value="Mur-like, catalytic domain"/>
    <property type="match status" value="1"/>
</dbReference>
<evidence type="ECO:0000256" key="21">
    <source>
        <dbReference type="ARBA" id="ARBA00049035"/>
    </source>
</evidence>
<sequence length="422" mass="45749">MPESLGEWLAHLEQLHPSTIELGLARVATVKERLQFRPDFPILTVAGTNGKGSTCAMLEAILGAAGYRVGCYTSPHLLRYNERVRVAGYEVDDAALCRAFAAVEAARGDVSLTYFEFGTLAAMWLFVQQQVEVAILEVGLGGRLDAVNVFDADCSVVTSVDIDHTDYLGDDRESIGREKAGIFRATRPAICADHNPPHSLLQHAEGIGAELKLINRDFGAESQEGQWLFWSQAGWRMTLPYPSLRGAYQLDNASACLAALEALKEKLPVTPENIRRGLLEASVPGRFQVLPGKPALILDVAHNPHAARALASNLHQMWCGGRTIAVFAMLSDKDVAGVIAALREEVDLWLIAGIVHARGASAVELQARLSDVGIQAIQAFPDIAAAYHHACQIAGEDDRIAVFGSFHTVAEVMQSARNRKPD</sequence>
<dbReference type="Pfam" id="PF02875">
    <property type="entry name" value="Mur_ligase_C"/>
    <property type="match status" value="1"/>
</dbReference>
<dbReference type="EMBL" id="AP022853">
    <property type="protein sequence ID" value="BCB26425.1"/>
    <property type="molecule type" value="Genomic_DNA"/>
</dbReference>
<evidence type="ECO:0000256" key="18">
    <source>
        <dbReference type="ARBA" id="ARBA00032510"/>
    </source>
</evidence>
<dbReference type="InterPro" id="IPR004101">
    <property type="entry name" value="Mur_ligase_C"/>
</dbReference>
<comment type="cofactor">
    <cofactor evidence="1">
        <name>Mg(2+)</name>
        <dbReference type="ChEBI" id="CHEBI:18420"/>
    </cofactor>
</comment>
<evidence type="ECO:0000256" key="1">
    <source>
        <dbReference type="ARBA" id="ARBA00001946"/>
    </source>
</evidence>
<dbReference type="FunFam" id="3.40.1190.10:FF:000004">
    <property type="entry name" value="Dihydrofolate synthase/folylpolyglutamate synthase"/>
    <property type="match status" value="1"/>
</dbReference>
<feature type="domain" description="Mur ligase central" evidence="25">
    <location>
        <begin position="45"/>
        <end position="258"/>
    </location>
</feature>
<dbReference type="UniPathway" id="UPA00077">
    <property type="reaction ID" value="UER00157"/>
</dbReference>
<keyword evidence="10 23" id="KW-0436">Ligase</keyword>
<evidence type="ECO:0000259" key="25">
    <source>
        <dbReference type="Pfam" id="PF08245"/>
    </source>
</evidence>
<evidence type="ECO:0000256" key="12">
    <source>
        <dbReference type="ARBA" id="ARBA00022741"/>
    </source>
</evidence>
<accession>A0A6F8VCE1</accession>
<comment type="pathway">
    <text evidence="3">Cofactor biosynthesis; tetrahydrofolate biosynthesis; 7,8-dihydrofolate from 2-amino-4-hydroxy-6-hydroxymethyl-7,8-dihydropteridine diphosphate and 4-aminobenzoate: step 2/2.</text>
</comment>
<keyword evidence="15" id="KW-0289">Folate biosynthesis</keyword>
<evidence type="ECO:0000256" key="10">
    <source>
        <dbReference type="ARBA" id="ARBA00022598"/>
    </source>
</evidence>
<evidence type="ECO:0000256" key="13">
    <source>
        <dbReference type="ARBA" id="ARBA00022840"/>
    </source>
</evidence>
<evidence type="ECO:0000256" key="11">
    <source>
        <dbReference type="ARBA" id="ARBA00022723"/>
    </source>
</evidence>
<keyword evidence="13 23" id="KW-0067">ATP-binding</keyword>